<comment type="caution">
    <text evidence="1">The sequence shown here is derived from an EMBL/GenBank/DDBJ whole genome shotgun (WGS) entry which is preliminary data.</text>
</comment>
<sequence>MQEETVRRAGRVRRSFVREDPVSSEQRCGRAPSQRLTADERFDKKLPVRIGVRFEIKELDLILQMETYVTLDVQFCSVLGLLIYLRYFET</sequence>
<organism evidence="1 2">
    <name type="scientific">Eumeta variegata</name>
    <name type="common">Bagworm moth</name>
    <name type="synonym">Eumeta japonica</name>
    <dbReference type="NCBI Taxonomy" id="151549"/>
    <lineage>
        <taxon>Eukaryota</taxon>
        <taxon>Metazoa</taxon>
        <taxon>Ecdysozoa</taxon>
        <taxon>Arthropoda</taxon>
        <taxon>Hexapoda</taxon>
        <taxon>Insecta</taxon>
        <taxon>Pterygota</taxon>
        <taxon>Neoptera</taxon>
        <taxon>Endopterygota</taxon>
        <taxon>Lepidoptera</taxon>
        <taxon>Glossata</taxon>
        <taxon>Ditrysia</taxon>
        <taxon>Tineoidea</taxon>
        <taxon>Psychidae</taxon>
        <taxon>Oiketicinae</taxon>
        <taxon>Eumeta</taxon>
    </lineage>
</organism>
<evidence type="ECO:0000313" key="1">
    <source>
        <dbReference type="EMBL" id="GBP43760.1"/>
    </source>
</evidence>
<protein>
    <submittedName>
        <fullName evidence="1">Uncharacterized protein</fullName>
    </submittedName>
</protein>
<gene>
    <name evidence="1" type="ORF">EVAR_29742_1</name>
</gene>
<proteinExistence type="predicted"/>
<reference evidence="1 2" key="1">
    <citation type="journal article" date="2019" name="Commun. Biol.">
        <title>The bagworm genome reveals a unique fibroin gene that provides high tensile strength.</title>
        <authorList>
            <person name="Kono N."/>
            <person name="Nakamura H."/>
            <person name="Ohtoshi R."/>
            <person name="Tomita M."/>
            <person name="Numata K."/>
            <person name="Arakawa K."/>
        </authorList>
    </citation>
    <scope>NUCLEOTIDE SEQUENCE [LARGE SCALE GENOMIC DNA]</scope>
</reference>
<dbReference type="EMBL" id="BGZK01000441">
    <property type="protein sequence ID" value="GBP43760.1"/>
    <property type="molecule type" value="Genomic_DNA"/>
</dbReference>
<accession>A0A4C1VYU1</accession>
<dbReference type="AlphaFoldDB" id="A0A4C1VYU1"/>
<evidence type="ECO:0000313" key="2">
    <source>
        <dbReference type="Proteomes" id="UP000299102"/>
    </source>
</evidence>
<dbReference type="Proteomes" id="UP000299102">
    <property type="component" value="Unassembled WGS sequence"/>
</dbReference>
<name>A0A4C1VYU1_EUMVA</name>
<keyword evidence="2" id="KW-1185">Reference proteome</keyword>